<feature type="domain" description="Glycosyltransferase subfamily 4-like N-terminal" evidence="2">
    <location>
        <begin position="14"/>
        <end position="182"/>
    </location>
</feature>
<dbReference type="Proteomes" id="UP000054623">
    <property type="component" value="Unassembled WGS sequence"/>
</dbReference>
<reference evidence="3" key="1">
    <citation type="submission" date="2014-07" db="EMBL/GenBank/DDBJ databases">
        <authorList>
            <person name="Hornung V.Bastian."/>
        </authorList>
    </citation>
    <scope>NUCLEOTIDE SEQUENCE</scope>
    <source>
        <strain evidence="3">PCE-S</strain>
    </source>
</reference>
<accession>A0A098B2E2</accession>
<evidence type="ECO:0000259" key="2">
    <source>
        <dbReference type="Pfam" id="PF13439"/>
    </source>
</evidence>
<dbReference type="AlphaFoldDB" id="A0A098B2E2"/>
<dbReference type="Pfam" id="PF13439">
    <property type="entry name" value="Glyco_transf_4"/>
    <property type="match status" value="1"/>
</dbReference>
<keyword evidence="3" id="KW-0328">Glycosyltransferase</keyword>
<dbReference type="OrthoDB" id="9802525at2"/>
<evidence type="ECO:0000313" key="4">
    <source>
        <dbReference type="EMBL" id="KTE89722.1"/>
    </source>
</evidence>
<dbReference type="Pfam" id="PF00534">
    <property type="entry name" value="Glycos_transf_1"/>
    <property type="match status" value="1"/>
</dbReference>
<feature type="domain" description="Glycosyl transferase family 1" evidence="1">
    <location>
        <begin position="191"/>
        <end position="353"/>
    </location>
</feature>
<dbReference type="OMA" id="HTNFPQY"/>
<dbReference type="EMBL" id="LOCK01000061">
    <property type="protein sequence ID" value="KTE89722.1"/>
    <property type="molecule type" value="Genomic_DNA"/>
</dbReference>
<evidence type="ECO:0000313" key="3">
    <source>
        <dbReference type="EMBL" id="CDX02535.1"/>
    </source>
</evidence>
<protein>
    <submittedName>
        <fullName evidence="3">GDP-mannose-dependent alpha-mannosyltransferase</fullName>
    </submittedName>
    <submittedName>
        <fullName evidence="4">Glycosyl transferase family 1</fullName>
    </submittedName>
</protein>
<proteinExistence type="predicted"/>
<gene>
    <name evidence="4" type="ORF">AT727_10250</name>
    <name evidence="3" type="ORF">DPCES_2648</name>
</gene>
<organism evidence="3">
    <name type="scientific">Desulfitobacterium hafniense</name>
    <name type="common">Desulfitobacterium frappieri</name>
    <dbReference type="NCBI Taxonomy" id="49338"/>
    <lineage>
        <taxon>Bacteria</taxon>
        <taxon>Bacillati</taxon>
        <taxon>Bacillota</taxon>
        <taxon>Clostridia</taxon>
        <taxon>Eubacteriales</taxon>
        <taxon>Desulfitobacteriaceae</taxon>
        <taxon>Desulfitobacterium</taxon>
    </lineage>
</organism>
<dbReference type="CDD" id="cd03814">
    <property type="entry name" value="GT4-like"/>
    <property type="match status" value="1"/>
</dbReference>
<sequence>MRIAYFTDTYLPQINGVTNTLGRLGDYLKNRQTEHLFFAPQYEREPSGLTCLCPSPVARFKSVTLPFYPECRLSLPNYTKLAGIADRFRPDLIHLTDPLGIGLAGLRYAKERRIPVVSSFHTNFDAYLSYYKMEYLEGMVWALFQWFHNSCAMNFCPSQTTMQVLAAKGIENLALWARGVDSVRFSPHHRREEIRRRFISRPQQLLFLYVGRLAPEKDLDILTQSIKQVNQTHQEKIRFIIAGDGPYAQDMREQSDGNVLFTGYLQGAELSSLYASCDAFVFPSSTETFGNVVLEAMASRLPVITVRSGGVTDNVVDGQNGLLCAPRDEASLAEAMIRLADQDELREALAANALAHASSQSWNTIFDRLLRDYRFVLDKYSDTVQSA</sequence>
<dbReference type="InterPro" id="IPR001296">
    <property type="entry name" value="Glyco_trans_1"/>
</dbReference>
<dbReference type="EMBL" id="LK996017">
    <property type="protein sequence ID" value="CDX02535.1"/>
    <property type="molecule type" value="Genomic_DNA"/>
</dbReference>
<reference evidence="4 5" key="2">
    <citation type="submission" date="2015-12" db="EMBL/GenBank/DDBJ databases">
        <title>Draft Genome Sequence of Desulfitobacterium hafniense Strain DH, a Sulfate-reducing Bacterium Isolated from Paddy Soils.</title>
        <authorList>
            <person name="Bao P."/>
            <person name="Zhang X."/>
            <person name="Li G."/>
        </authorList>
    </citation>
    <scope>NUCLEOTIDE SEQUENCE [LARGE SCALE GENOMIC DNA]</scope>
    <source>
        <strain evidence="4 5">DH</strain>
    </source>
</reference>
<dbReference type="InterPro" id="IPR028098">
    <property type="entry name" value="Glyco_trans_4-like_N"/>
</dbReference>
<keyword evidence="3" id="KW-0808">Transferase</keyword>
<evidence type="ECO:0000313" key="5">
    <source>
        <dbReference type="Proteomes" id="UP000054623"/>
    </source>
</evidence>
<dbReference type="GO" id="GO:0016758">
    <property type="term" value="F:hexosyltransferase activity"/>
    <property type="evidence" value="ECO:0007669"/>
    <property type="project" value="TreeGrafter"/>
</dbReference>
<dbReference type="PANTHER" id="PTHR45947:SF3">
    <property type="entry name" value="SULFOQUINOVOSYL TRANSFERASE SQD2"/>
    <property type="match status" value="1"/>
</dbReference>
<name>A0A098B2E2_DESHA</name>
<dbReference type="InterPro" id="IPR050194">
    <property type="entry name" value="Glycosyltransferase_grp1"/>
</dbReference>
<dbReference type="RefSeq" id="WP_011460346.1">
    <property type="nucleotide sequence ID" value="NZ_LK996017.1"/>
</dbReference>
<dbReference type="Gene3D" id="3.40.50.2000">
    <property type="entry name" value="Glycogen Phosphorylase B"/>
    <property type="match status" value="2"/>
</dbReference>
<dbReference type="PATRIC" id="fig|49338.4.peg.2844"/>
<dbReference type="PANTHER" id="PTHR45947">
    <property type="entry name" value="SULFOQUINOVOSYL TRANSFERASE SQD2"/>
    <property type="match status" value="1"/>
</dbReference>
<dbReference type="SUPFAM" id="SSF53756">
    <property type="entry name" value="UDP-Glycosyltransferase/glycogen phosphorylase"/>
    <property type="match status" value="1"/>
</dbReference>
<evidence type="ECO:0000259" key="1">
    <source>
        <dbReference type="Pfam" id="PF00534"/>
    </source>
</evidence>